<dbReference type="InterPro" id="IPR002798">
    <property type="entry name" value="SpoIIM-like"/>
</dbReference>
<gene>
    <name evidence="2" type="primary">spoIIM</name>
    <name evidence="2" type="ORF">ACETAC_06085</name>
</gene>
<feature type="transmembrane region" description="Helical" evidence="1">
    <location>
        <begin position="136"/>
        <end position="157"/>
    </location>
</feature>
<proteinExistence type="predicted"/>
<evidence type="ECO:0000313" key="2">
    <source>
        <dbReference type="EMBL" id="QSZ26490.1"/>
    </source>
</evidence>
<dbReference type="Proteomes" id="UP000671913">
    <property type="component" value="Chromosome"/>
</dbReference>
<dbReference type="InterPro" id="IPR014196">
    <property type="entry name" value="SpoIIM"/>
</dbReference>
<keyword evidence="3" id="KW-1185">Reference proteome</keyword>
<keyword evidence="1" id="KW-0812">Transmembrane</keyword>
<name>A0A975AU75_9THEO</name>
<dbReference type="AlphaFoldDB" id="A0A975AU75"/>
<feature type="transmembrane region" description="Helical" evidence="1">
    <location>
        <begin position="82"/>
        <end position="115"/>
    </location>
</feature>
<evidence type="ECO:0000256" key="1">
    <source>
        <dbReference type="SAM" id="Phobius"/>
    </source>
</evidence>
<dbReference type="EMBL" id="CP060096">
    <property type="protein sequence ID" value="QSZ26490.1"/>
    <property type="molecule type" value="Genomic_DNA"/>
</dbReference>
<accession>A0A975AU75</accession>
<protein>
    <submittedName>
        <fullName evidence="2">Stage II sporulation protein M</fullName>
    </submittedName>
</protein>
<keyword evidence="1" id="KW-1133">Transmembrane helix</keyword>
<reference evidence="2" key="1">
    <citation type="submission" date="2020-08" db="EMBL/GenBank/DDBJ databases">
        <title>Genomic insights into the carbon and energy metabolism of the first obligate autotrophic acetogenic bacterium Aceticella autotrophica gen. nov., sp. nov.</title>
        <authorList>
            <person name="Toshchakov S.V."/>
            <person name="Elcheninov A.G."/>
            <person name="Kublanov I.V."/>
            <person name="Frolov E.N."/>
            <person name="Lebedinsky A.V."/>
        </authorList>
    </citation>
    <scope>NUCLEOTIDE SEQUENCE</scope>
    <source>
        <strain evidence="2">3443-3Ac</strain>
    </source>
</reference>
<dbReference type="Pfam" id="PF01944">
    <property type="entry name" value="SpoIIM"/>
    <property type="match status" value="1"/>
</dbReference>
<feature type="transmembrane region" description="Helical" evidence="1">
    <location>
        <begin position="16"/>
        <end position="37"/>
    </location>
</feature>
<dbReference type="PIRSF" id="PIRSF038973">
    <property type="entry name" value="SpoIIM"/>
    <property type="match status" value="1"/>
</dbReference>
<evidence type="ECO:0000313" key="3">
    <source>
        <dbReference type="Proteomes" id="UP000671913"/>
    </source>
</evidence>
<organism evidence="2 3">
    <name type="scientific">Aceticella autotrophica</name>
    <dbReference type="NCBI Taxonomy" id="2755338"/>
    <lineage>
        <taxon>Bacteria</taxon>
        <taxon>Bacillati</taxon>
        <taxon>Bacillota</taxon>
        <taxon>Clostridia</taxon>
        <taxon>Thermoanaerobacterales</taxon>
        <taxon>Thermoanaerobacteraceae</taxon>
        <taxon>Aceticella</taxon>
    </lineage>
</organism>
<dbReference type="NCBIfam" id="TIGR02831">
    <property type="entry name" value="spo_II_M"/>
    <property type="match status" value="1"/>
</dbReference>
<feature type="transmembrane region" description="Helical" evidence="1">
    <location>
        <begin position="177"/>
        <end position="203"/>
    </location>
</feature>
<sequence length="208" mass="23736">MKMIKEIISKHIKDNSILYIIVIMSLMIGIASGAFTINTLNDIQKENIMKYIVSFYDILGHTQLNAINIFKQSILNNFETVFILWLLGATIIGIPFIFFIIGVRGFILGFSIGFLISEFKFKGILFALTAILPQNILILLVILFISVTSINFSLYILKNRRFNMKDLFSQFVSYTLIVYTASAVMIFSSLVEAYVTPYILFLLKNIIK</sequence>
<dbReference type="KEGG" id="aaut:ACETAC_06085"/>
<keyword evidence="1" id="KW-0472">Membrane</keyword>